<reference evidence="2" key="1">
    <citation type="submission" date="2016-02" db="EMBL/GenBank/DDBJ databases">
        <title>Draft genome sequence of Microdochium bolleyi, a fungal endophyte of beachgrass.</title>
        <authorList>
            <consortium name="DOE Joint Genome Institute"/>
            <person name="David A.S."/>
            <person name="May G."/>
            <person name="Haridas S."/>
            <person name="Lim J."/>
            <person name="Wang M."/>
            <person name="Labutti K."/>
            <person name="Lipzen A."/>
            <person name="Barry K."/>
            <person name="Grigoriev I.V."/>
        </authorList>
    </citation>
    <scope>NUCLEOTIDE SEQUENCE [LARGE SCALE GENOMIC DNA]</scope>
    <source>
        <strain evidence="2">J235TASD1</strain>
    </source>
</reference>
<evidence type="ECO:0000313" key="2">
    <source>
        <dbReference type="Proteomes" id="UP000070501"/>
    </source>
</evidence>
<sequence length="73" mass="8054">MLAPRSVSQILFLQHWYCSLAGSPSPHRDVMPRQNILLLGMTSLARHNVCHASSPEGAQPSLKQAILDLYSGR</sequence>
<name>A0A136JCA4_9PEZI</name>
<dbReference type="EMBL" id="KQ964247">
    <property type="protein sequence ID" value="KXJ94792.1"/>
    <property type="molecule type" value="Genomic_DNA"/>
</dbReference>
<protein>
    <submittedName>
        <fullName evidence="1">Uncharacterized protein</fullName>
    </submittedName>
</protein>
<dbReference type="InParanoid" id="A0A136JCA4"/>
<keyword evidence="2" id="KW-1185">Reference proteome</keyword>
<gene>
    <name evidence="1" type="ORF">Micbo1qcDRAFT_160079</name>
</gene>
<proteinExistence type="predicted"/>
<accession>A0A136JCA4</accession>
<organism evidence="1 2">
    <name type="scientific">Microdochium bolleyi</name>
    <dbReference type="NCBI Taxonomy" id="196109"/>
    <lineage>
        <taxon>Eukaryota</taxon>
        <taxon>Fungi</taxon>
        <taxon>Dikarya</taxon>
        <taxon>Ascomycota</taxon>
        <taxon>Pezizomycotina</taxon>
        <taxon>Sordariomycetes</taxon>
        <taxon>Xylariomycetidae</taxon>
        <taxon>Xylariales</taxon>
        <taxon>Microdochiaceae</taxon>
        <taxon>Microdochium</taxon>
    </lineage>
</organism>
<dbReference type="Proteomes" id="UP000070501">
    <property type="component" value="Unassembled WGS sequence"/>
</dbReference>
<dbReference type="AlphaFoldDB" id="A0A136JCA4"/>
<evidence type="ECO:0000313" key="1">
    <source>
        <dbReference type="EMBL" id="KXJ94792.1"/>
    </source>
</evidence>